<organism evidence="2 3">
    <name type="scientific">Paraburkholderia solisilvae</name>
    <dbReference type="NCBI Taxonomy" id="624376"/>
    <lineage>
        <taxon>Bacteria</taxon>
        <taxon>Pseudomonadati</taxon>
        <taxon>Pseudomonadota</taxon>
        <taxon>Betaproteobacteria</taxon>
        <taxon>Burkholderiales</taxon>
        <taxon>Burkholderiaceae</taxon>
        <taxon>Paraburkholderia</taxon>
    </lineage>
</organism>
<reference evidence="2 3" key="1">
    <citation type="submission" date="2020-04" db="EMBL/GenBank/DDBJ databases">
        <authorList>
            <person name="De Canck E."/>
        </authorList>
    </citation>
    <scope>NUCLEOTIDE SEQUENCE [LARGE SCALE GENOMIC DNA]</scope>
    <source>
        <strain evidence="2 3">LMG 29739</strain>
    </source>
</reference>
<dbReference type="Proteomes" id="UP000494329">
    <property type="component" value="Unassembled WGS sequence"/>
</dbReference>
<name>A0A6J5F319_9BURK</name>
<evidence type="ECO:0000256" key="1">
    <source>
        <dbReference type="SAM" id="MobiDB-lite"/>
    </source>
</evidence>
<protein>
    <submittedName>
        <fullName evidence="2">Uncharacterized protein</fullName>
    </submittedName>
</protein>
<evidence type="ECO:0000313" key="2">
    <source>
        <dbReference type="EMBL" id="CAB3772773.1"/>
    </source>
</evidence>
<gene>
    <name evidence="2" type="ORF">LMG29739_06327</name>
</gene>
<proteinExistence type="predicted"/>
<evidence type="ECO:0000313" key="3">
    <source>
        <dbReference type="Proteomes" id="UP000494329"/>
    </source>
</evidence>
<feature type="compositionally biased region" description="Low complexity" evidence="1">
    <location>
        <begin position="106"/>
        <end position="129"/>
    </location>
</feature>
<sequence length="261" mass="26687">MGSWRKLLPVDRPLLGVRATTLGRDAVLGTHIWNQCAGVRLTVPDVDYPRLCALLPPRRYPAASLQGGTPTPAVDDGATQPQGIGSVNVGASASAGVGANVSADAGASTGVSASGGASVSAGASARANAGGDGHGAQETKPDAAAPVDGYAGLAQMVRLLFDRRVDCHVTLTIRTRDLPPPMLTGRVDQPLPGLRATEMQRAADATNATNADNASATAHTTRYAGLRLGQTAWLGTPRDAPDDERRAVMFTIIGDPQGVPA</sequence>
<dbReference type="AlphaFoldDB" id="A0A6J5F319"/>
<dbReference type="InterPro" id="IPR010732">
    <property type="entry name" value="T6SS_TssG-like"/>
</dbReference>
<dbReference type="Pfam" id="PF06996">
    <property type="entry name" value="T6SS_TssG"/>
    <property type="match status" value="1"/>
</dbReference>
<feature type="region of interest" description="Disordered" evidence="1">
    <location>
        <begin position="106"/>
        <end position="143"/>
    </location>
</feature>
<keyword evidence="3" id="KW-1185">Reference proteome</keyword>
<dbReference type="EMBL" id="CADIKF010000108">
    <property type="protein sequence ID" value="CAB3772773.1"/>
    <property type="molecule type" value="Genomic_DNA"/>
</dbReference>
<accession>A0A6J5F319</accession>